<evidence type="ECO:0000313" key="2">
    <source>
        <dbReference type="Proteomes" id="UP001158576"/>
    </source>
</evidence>
<name>A0ABN7S367_OIKDI</name>
<dbReference type="Proteomes" id="UP001158576">
    <property type="component" value="Chromosome PAR"/>
</dbReference>
<organism evidence="1 2">
    <name type="scientific">Oikopleura dioica</name>
    <name type="common">Tunicate</name>
    <dbReference type="NCBI Taxonomy" id="34765"/>
    <lineage>
        <taxon>Eukaryota</taxon>
        <taxon>Metazoa</taxon>
        <taxon>Chordata</taxon>
        <taxon>Tunicata</taxon>
        <taxon>Appendicularia</taxon>
        <taxon>Copelata</taxon>
        <taxon>Oikopleuridae</taxon>
        <taxon>Oikopleura</taxon>
    </lineage>
</organism>
<keyword evidence="2" id="KW-1185">Reference proteome</keyword>
<accession>A0ABN7S367</accession>
<evidence type="ECO:0000313" key="1">
    <source>
        <dbReference type="EMBL" id="CAG5087237.1"/>
    </source>
</evidence>
<dbReference type="EMBL" id="OU015568">
    <property type="protein sequence ID" value="CAG5087237.1"/>
    <property type="molecule type" value="Genomic_DNA"/>
</dbReference>
<gene>
    <name evidence="1" type="ORF">OKIOD_LOCUS3050</name>
</gene>
<proteinExistence type="predicted"/>
<reference evidence="1 2" key="1">
    <citation type="submission" date="2021-04" db="EMBL/GenBank/DDBJ databases">
        <authorList>
            <person name="Bliznina A."/>
        </authorList>
    </citation>
    <scope>NUCLEOTIDE SEQUENCE [LARGE SCALE GENOMIC DNA]</scope>
</reference>
<sequence>MNNLQADQDRKPKIQPAKRNKLILWNFKLIKRQFAGMRQEDLPEERYLVEVRKKVYRSNRKGVKLVQDRKTIISMDMYGVLVSFSRMVPFLQKEKEKGLLLKSPDEGIEIDVDVRGIFLDLICWFDKHIATTNLSSADFECLIEDLDLRPKRGKKRRRED</sequence>
<protein>
    <submittedName>
        <fullName evidence="1">Oidioi.mRNA.OKI2018_I69.PAR.g11492.t1.cds</fullName>
    </submittedName>
</protein>